<evidence type="ECO:0000313" key="3">
    <source>
        <dbReference type="EMBL" id="MBP2239261.1"/>
    </source>
</evidence>
<dbReference type="PANTHER" id="PTHR10458">
    <property type="entry name" value="PEPTIDE DEFORMYLASE"/>
    <property type="match status" value="1"/>
</dbReference>
<protein>
    <recommendedName>
        <fullName evidence="2">Peptide deformylase-like</fullName>
    </recommendedName>
    <alternativeName>
        <fullName evidence="2">Polypeptide deformylase-like</fullName>
    </alternativeName>
</protein>
<dbReference type="SUPFAM" id="SSF56420">
    <property type="entry name" value="Peptide deformylase"/>
    <property type="match status" value="1"/>
</dbReference>
<dbReference type="Proteomes" id="UP000730739">
    <property type="component" value="Unassembled WGS sequence"/>
</dbReference>
<keyword evidence="3" id="KW-0378">Hydrolase</keyword>
<dbReference type="NCBIfam" id="NF009484">
    <property type="entry name" value="PRK12846.1-5"/>
    <property type="match status" value="1"/>
</dbReference>
<dbReference type="InterPro" id="IPR036821">
    <property type="entry name" value="Peptide_deformylase_sf"/>
</dbReference>
<dbReference type="PANTHER" id="PTHR10458:SF22">
    <property type="entry name" value="PEPTIDE DEFORMYLASE"/>
    <property type="match status" value="1"/>
</dbReference>
<proteinExistence type="inferred from homology"/>
<keyword evidence="4" id="KW-1185">Reference proteome</keyword>
<feature type="active site" evidence="2">
    <location>
        <position position="134"/>
    </location>
</feature>
<comment type="similarity">
    <text evidence="1 2">Belongs to the polypeptide deformylase family.</text>
</comment>
<dbReference type="NCBIfam" id="TIGR00079">
    <property type="entry name" value="pept_deformyl"/>
    <property type="match status" value="1"/>
</dbReference>
<name>A0ABS4RA56_9HYPH</name>
<accession>A0ABS4RA56</accession>
<evidence type="ECO:0000256" key="1">
    <source>
        <dbReference type="ARBA" id="ARBA00010759"/>
    </source>
</evidence>
<organism evidence="3 4">
    <name type="scientific">Sinorhizobium kostiense</name>
    <dbReference type="NCBI Taxonomy" id="76747"/>
    <lineage>
        <taxon>Bacteria</taxon>
        <taxon>Pseudomonadati</taxon>
        <taxon>Pseudomonadota</taxon>
        <taxon>Alphaproteobacteria</taxon>
        <taxon>Hyphomicrobiales</taxon>
        <taxon>Rhizobiaceae</taxon>
        <taxon>Sinorhizobium/Ensifer group</taxon>
        <taxon>Sinorhizobium</taxon>
    </lineage>
</organism>
<reference evidence="3 4" key="1">
    <citation type="submission" date="2021-03" db="EMBL/GenBank/DDBJ databases">
        <title>Genomic Encyclopedia of Type Strains, Phase IV (KMG-IV): sequencing the most valuable type-strain genomes for metagenomic binning, comparative biology and taxonomic classification.</title>
        <authorList>
            <person name="Goeker M."/>
        </authorList>
    </citation>
    <scope>NUCLEOTIDE SEQUENCE [LARGE SCALE GENOMIC DNA]</scope>
    <source>
        <strain evidence="3 4">DSM 13372</strain>
    </source>
</reference>
<dbReference type="CDD" id="cd00487">
    <property type="entry name" value="Pep_deformylase"/>
    <property type="match status" value="1"/>
</dbReference>
<dbReference type="PIRSF" id="PIRSF004749">
    <property type="entry name" value="Pep_def"/>
    <property type="match status" value="1"/>
</dbReference>
<dbReference type="Gene3D" id="3.90.45.10">
    <property type="entry name" value="Peptide deformylase"/>
    <property type="match status" value="1"/>
</dbReference>
<dbReference type="EMBL" id="JAGILA010000012">
    <property type="protein sequence ID" value="MBP2239261.1"/>
    <property type="molecule type" value="Genomic_DNA"/>
</dbReference>
<evidence type="ECO:0000256" key="2">
    <source>
        <dbReference type="HAMAP-Rule" id="MF_00163"/>
    </source>
</evidence>
<sequence length="172" mass="19474">MAIRPIIRFPNPLLNMAAENVSQFDEDLRQLADDLLDTMHAAPGIGITAPHIGILRRLTVIEIDPEAGPRTFVNPEIVWQSEETARQDEGSVSMPGIIEEVERPRNVRVRYQTLSGETREEEAAGLLAICLQHEIDQLNGMFWTRRLSRVKRERAAKRFEKSLAAPRPLSRA</sequence>
<dbReference type="PRINTS" id="PR01576">
    <property type="entry name" value="PDEFORMYLASE"/>
</dbReference>
<dbReference type="GO" id="GO:0042586">
    <property type="term" value="F:peptide deformylase activity"/>
    <property type="evidence" value="ECO:0007669"/>
    <property type="project" value="UniProtKB-EC"/>
</dbReference>
<evidence type="ECO:0000313" key="4">
    <source>
        <dbReference type="Proteomes" id="UP000730739"/>
    </source>
</evidence>
<gene>
    <name evidence="3" type="ORF">J2Z31_005803</name>
</gene>
<comment type="caution">
    <text evidence="3">The sequence shown here is derived from an EMBL/GenBank/DDBJ whole genome shotgun (WGS) entry which is preliminary data.</text>
</comment>
<comment type="caution">
    <text evidence="2">Lacks conserved residue(s) required for the propagation of feature annotation.</text>
</comment>
<dbReference type="NCBIfam" id="NF001159">
    <property type="entry name" value="PRK00150.1-3"/>
    <property type="match status" value="1"/>
</dbReference>
<dbReference type="InterPro" id="IPR023635">
    <property type="entry name" value="Peptide_deformylase"/>
</dbReference>
<dbReference type="HAMAP" id="MF_00163">
    <property type="entry name" value="Pep_deformylase"/>
    <property type="match status" value="1"/>
</dbReference>
<dbReference type="RefSeq" id="WP_209606952.1">
    <property type="nucleotide sequence ID" value="NZ_JAGILA010000012.1"/>
</dbReference>
<dbReference type="Pfam" id="PF01327">
    <property type="entry name" value="Pep_deformylase"/>
    <property type="match status" value="1"/>
</dbReference>